<dbReference type="Proteomes" id="UP000081671">
    <property type="component" value="Unplaced"/>
</dbReference>
<feature type="domain" description="Izumo protein immunoglobulin" evidence="4">
    <location>
        <begin position="169"/>
        <end position="200"/>
    </location>
</feature>
<evidence type="ECO:0000256" key="1">
    <source>
        <dbReference type="ARBA" id="ARBA00009633"/>
    </source>
</evidence>
<dbReference type="FunCoup" id="A0A1S3G4U8">
    <property type="interactions" value="11"/>
</dbReference>
<dbReference type="InParanoid" id="A0A1S3G4U8"/>
<reference evidence="6" key="1">
    <citation type="submission" date="2025-08" db="UniProtKB">
        <authorList>
            <consortium name="RefSeq"/>
        </authorList>
    </citation>
    <scope>IDENTIFICATION</scope>
    <source>
        <tissue evidence="6">Kidney</tissue>
    </source>
</reference>
<dbReference type="GO" id="GO:0035036">
    <property type="term" value="P:sperm-egg recognition"/>
    <property type="evidence" value="ECO:0007669"/>
    <property type="project" value="InterPro"/>
</dbReference>
<feature type="chain" id="PRO_5010366827" evidence="3">
    <location>
        <begin position="22"/>
        <end position="218"/>
    </location>
</feature>
<dbReference type="Pfam" id="PF16706">
    <property type="entry name" value="Izumo-Ig"/>
    <property type="match status" value="1"/>
</dbReference>
<dbReference type="PANTHER" id="PTHR35540:SF1">
    <property type="entry name" value="IZUMO SPERM-EGG FUSION PROTEIN 1"/>
    <property type="match status" value="1"/>
</dbReference>
<dbReference type="GO" id="GO:0005102">
    <property type="term" value="F:signaling receptor binding"/>
    <property type="evidence" value="ECO:0007669"/>
    <property type="project" value="InterPro"/>
</dbReference>
<evidence type="ECO:0000313" key="6">
    <source>
        <dbReference type="RefSeq" id="XP_012883314.1"/>
    </source>
</evidence>
<evidence type="ECO:0000256" key="3">
    <source>
        <dbReference type="SAM" id="SignalP"/>
    </source>
</evidence>
<keyword evidence="2 3" id="KW-0732">Signal</keyword>
<dbReference type="OrthoDB" id="9907157at2759"/>
<dbReference type="GeneID" id="105994381"/>
<sequence length="218" mass="24938">MGPGFAVFLAALAHCLLPARCCIICDRLVVTALKSLERDYLPGHLDTKHHKTFMKRVLDAVKDFKDLPLDETSFMGAIDEDTLEQASWSFLKDLKRITDSDVKGELFVKELFWMLHLQKDTFANYAIQFQKEVYCPNKCGTMLQVLIWCNECEKQVHACRKSYDCGEHSVKVHEMEDIILDCHLNWHHASQGLADYSFYRGPPPSPHPGFLSPALRPP</sequence>
<evidence type="ECO:0000313" key="5">
    <source>
        <dbReference type="Proteomes" id="UP000081671"/>
    </source>
</evidence>
<protein>
    <submittedName>
        <fullName evidence="6">Izumo sperm-egg fusion protein 1 isoform X1</fullName>
    </submittedName>
</protein>
<dbReference type="GO" id="GO:0002080">
    <property type="term" value="C:acrosomal membrane"/>
    <property type="evidence" value="ECO:0007669"/>
    <property type="project" value="TreeGrafter"/>
</dbReference>
<dbReference type="AlphaFoldDB" id="A0A1S3G4U8"/>
<dbReference type="InterPro" id="IPR029389">
    <property type="entry name" value="IZUMO"/>
</dbReference>
<dbReference type="Pfam" id="PF15005">
    <property type="entry name" value="IZUMO"/>
    <property type="match status" value="1"/>
</dbReference>
<feature type="signal peptide" evidence="3">
    <location>
        <begin position="1"/>
        <end position="21"/>
    </location>
</feature>
<gene>
    <name evidence="6" type="primary">Izumo1</name>
</gene>
<dbReference type="GO" id="GO:0005886">
    <property type="term" value="C:plasma membrane"/>
    <property type="evidence" value="ECO:0007669"/>
    <property type="project" value="TreeGrafter"/>
</dbReference>
<evidence type="ECO:0000256" key="2">
    <source>
        <dbReference type="ARBA" id="ARBA00022729"/>
    </source>
</evidence>
<name>A0A1S3G4U8_DIPOR</name>
<dbReference type="InterPro" id="IPR032699">
    <property type="entry name" value="Izumo-Ig"/>
</dbReference>
<comment type="similarity">
    <text evidence="1">Belongs to the Izumo family.</text>
</comment>
<evidence type="ECO:0000259" key="4">
    <source>
        <dbReference type="Pfam" id="PF16706"/>
    </source>
</evidence>
<dbReference type="GO" id="GO:0086080">
    <property type="term" value="F:protein binding involved in heterotypic cell-cell adhesion"/>
    <property type="evidence" value="ECO:0007669"/>
    <property type="project" value="TreeGrafter"/>
</dbReference>
<dbReference type="KEGG" id="dord:105994381"/>
<accession>A0A1S3G4U8</accession>
<dbReference type="GO" id="GO:0007342">
    <property type="term" value="P:fusion of sperm to egg plasma membrane involved in single fertilization"/>
    <property type="evidence" value="ECO:0007669"/>
    <property type="project" value="InterPro"/>
</dbReference>
<proteinExistence type="inferred from homology"/>
<dbReference type="InterPro" id="IPR032700">
    <property type="entry name" value="IZUMO1"/>
</dbReference>
<dbReference type="CTD" id="284359"/>
<dbReference type="RefSeq" id="XP_012883314.1">
    <property type="nucleotide sequence ID" value="XM_013027860.1"/>
</dbReference>
<organism evidence="5 6">
    <name type="scientific">Dipodomys ordii</name>
    <name type="common">Ord's kangaroo rat</name>
    <dbReference type="NCBI Taxonomy" id="10020"/>
    <lineage>
        <taxon>Eukaryota</taxon>
        <taxon>Metazoa</taxon>
        <taxon>Chordata</taxon>
        <taxon>Craniata</taxon>
        <taxon>Vertebrata</taxon>
        <taxon>Euteleostomi</taxon>
        <taxon>Mammalia</taxon>
        <taxon>Eutheria</taxon>
        <taxon>Euarchontoglires</taxon>
        <taxon>Glires</taxon>
        <taxon>Rodentia</taxon>
        <taxon>Castorimorpha</taxon>
        <taxon>Heteromyidae</taxon>
        <taxon>Dipodomyinae</taxon>
        <taxon>Dipodomys</taxon>
    </lineage>
</organism>
<keyword evidence="5" id="KW-1185">Reference proteome</keyword>
<dbReference type="PANTHER" id="PTHR35540">
    <property type="entry name" value="IZUMO SPERM-EGG FUSION PROTEIN 1"/>
    <property type="match status" value="1"/>
</dbReference>